<dbReference type="InterPro" id="IPR036291">
    <property type="entry name" value="NAD(P)-bd_dom_sf"/>
</dbReference>
<evidence type="ECO:0000313" key="8">
    <source>
        <dbReference type="Proteomes" id="UP000287101"/>
    </source>
</evidence>
<evidence type="ECO:0000256" key="4">
    <source>
        <dbReference type="RuleBase" id="RU003719"/>
    </source>
</evidence>
<sequence length="316" mass="35506">MTEKLVVLNDLSVEKKTELIDRFKTVEFSFTNPKDVTDDELARATIIWGNLHPKRLHNKLDKLKWIQLCSAGYDAYNKPDLLPEQTTLTNAKGAYGLTVAEHTLATTMMAMRKLHLYHKNQLTHDWKNEGKIKSIYGSKVGIIGLGDIGRNIAEKFSGLGSEIIGFYKSDKVSFPFVKEVRTVDNMAEKVSDLDVLILCVPAMASNYHLVDSELLAKMKSDAILVNVGRGSLVDLEALCTHMKQEDEFTAVLDVTEPEPLPENHDAWDLKNMIITPHVAGGFDLEETLTKYIEIAENNLEKFLKEDPLSNVVKKGF</sequence>
<dbReference type="InterPro" id="IPR006140">
    <property type="entry name" value="D-isomer_DH_NAD-bd"/>
</dbReference>
<dbReference type="Gene3D" id="3.40.50.720">
    <property type="entry name" value="NAD(P)-binding Rossmann-like Domain"/>
    <property type="match status" value="2"/>
</dbReference>
<keyword evidence="2 4" id="KW-0560">Oxidoreductase</keyword>
<gene>
    <name evidence="7" type="ORF">CBF31_02635</name>
</gene>
<dbReference type="SUPFAM" id="SSF52283">
    <property type="entry name" value="Formate/glycerate dehydrogenase catalytic domain-like"/>
    <property type="match status" value="1"/>
</dbReference>
<dbReference type="InterPro" id="IPR006139">
    <property type="entry name" value="D-isomer_2_OHA_DH_cat_dom"/>
</dbReference>
<reference evidence="7 8" key="1">
    <citation type="submission" date="2017-05" db="EMBL/GenBank/DDBJ databases">
        <title>Vagococcus spp. assemblies.</title>
        <authorList>
            <person name="Gulvik C.A."/>
        </authorList>
    </citation>
    <scope>NUCLEOTIDE SEQUENCE [LARGE SCALE GENOMIC DNA]</scope>
    <source>
        <strain evidence="7 8">CCUG 41755</strain>
    </source>
</reference>
<dbReference type="PANTHER" id="PTHR43333:SF1">
    <property type="entry name" value="D-ISOMER SPECIFIC 2-HYDROXYACID DEHYDROGENASE NAD-BINDING DOMAIN-CONTAINING PROTEIN"/>
    <property type="match status" value="1"/>
</dbReference>
<evidence type="ECO:0008006" key="9">
    <source>
        <dbReference type="Google" id="ProtNLM"/>
    </source>
</evidence>
<evidence type="ECO:0000313" key="7">
    <source>
        <dbReference type="EMBL" id="RSU04937.1"/>
    </source>
</evidence>
<evidence type="ECO:0000259" key="6">
    <source>
        <dbReference type="Pfam" id="PF02826"/>
    </source>
</evidence>
<accession>A0A430ACI6</accession>
<name>A0A430ACI6_9ENTE</name>
<dbReference type="CDD" id="cd05300">
    <property type="entry name" value="2-Hacid_dh_1"/>
    <property type="match status" value="1"/>
</dbReference>
<dbReference type="Pfam" id="PF00389">
    <property type="entry name" value="2-Hacid_dh"/>
    <property type="match status" value="1"/>
</dbReference>
<evidence type="ECO:0000256" key="1">
    <source>
        <dbReference type="ARBA" id="ARBA00005854"/>
    </source>
</evidence>
<dbReference type="EMBL" id="NGJY01000001">
    <property type="protein sequence ID" value="RSU04937.1"/>
    <property type="molecule type" value="Genomic_DNA"/>
</dbReference>
<dbReference type="OrthoDB" id="9805416at2"/>
<evidence type="ECO:0000256" key="2">
    <source>
        <dbReference type="ARBA" id="ARBA00023002"/>
    </source>
</evidence>
<dbReference type="PROSITE" id="PS00671">
    <property type="entry name" value="D_2_HYDROXYACID_DH_3"/>
    <property type="match status" value="1"/>
</dbReference>
<proteinExistence type="inferred from homology"/>
<comment type="caution">
    <text evidence="7">The sequence shown here is derived from an EMBL/GenBank/DDBJ whole genome shotgun (WGS) entry which is preliminary data.</text>
</comment>
<dbReference type="SUPFAM" id="SSF51735">
    <property type="entry name" value="NAD(P)-binding Rossmann-fold domains"/>
    <property type="match status" value="1"/>
</dbReference>
<protein>
    <recommendedName>
        <fullName evidence="9">Hydroxyacid dehydrogenase</fullName>
    </recommendedName>
</protein>
<organism evidence="7 8">
    <name type="scientific">Vagococcus fessus</name>
    <dbReference type="NCBI Taxonomy" id="120370"/>
    <lineage>
        <taxon>Bacteria</taxon>
        <taxon>Bacillati</taxon>
        <taxon>Bacillota</taxon>
        <taxon>Bacilli</taxon>
        <taxon>Lactobacillales</taxon>
        <taxon>Enterococcaceae</taxon>
        <taxon>Vagococcus</taxon>
    </lineage>
</organism>
<dbReference type="AlphaFoldDB" id="A0A430ACI6"/>
<dbReference type="PRINTS" id="PR00411">
    <property type="entry name" value="PNDRDTASEI"/>
</dbReference>
<keyword evidence="8" id="KW-1185">Reference proteome</keyword>
<comment type="similarity">
    <text evidence="1 4">Belongs to the D-isomer specific 2-hydroxyacid dehydrogenase family.</text>
</comment>
<dbReference type="RefSeq" id="WP_126830699.1">
    <property type="nucleotide sequence ID" value="NZ_CBCRYB010000015.1"/>
</dbReference>
<dbReference type="InterPro" id="IPR029753">
    <property type="entry name" value="D-isomer_DH_CS"/>
</dbReference>
<evidence type="ECO:0000259" key="5">
    <source>
        <dbReference type="Pfam" id="PF00389"/>
    </source>
</evidence>
<feature type="domain" description="D-isomer specific 2-hydroxyacid dehydrogenase catalytic" evidence="5">
    <location>
        <begin position="14"/>
        <end position="313"/>
    </location>
</feature>
<dbReference type="Proteomes" id="UP000287101">
    <property type="component" value="Unassembled WGS sequence"/>
</dbReference>
<dbReference type="GO" id="GO:0051287">
    <property type="term" value="F:NAD binding"/>
    <property type="evidence" value="ECO:0007669"/>
    <property type="project" value="InterPro"/>
</dbReference>
<evidence type="ECO:0000256" key="3">
    <source>
        <dbReference type="ARBA" id="ARBA00023027"/>
    </source>
</evidence>
<feature type="domain" description="D-isomer specific 2-hydroxyacid dehydrogenase NAD-binding" evidence="6">
    <location>
        <begin position="105"/>
        <end position="279"/>
    </location>
</feature>
<dbReference type="GO" id="GO:0016616">
    <property type="term" value="F:oxidoreductase activity, acting on the CH-OH group of donors, NAD or NADP as acceptor"/>
    <property type="evidence" value="ECO:0007669"/>
    <property type="project" value="InterPro"/>
</dbReference>
<dbReference type="Pfam" id="PF02826">
    <property type="entry name" value="2-Hacid_dh_C"/>
    <property type="match status" value="1"/>
</dbReference>
<keyword evidence="3" id="KW-0520">NAD</keyword>
<dbReference type="PANTHER" id="PTHR43333">
    <property type="entry name" value="2-HACID_DH_C DOMAIN-CONTAINING PROTEIN"/>
    <property type="match status" value="1"/>
</dbReference>